<sequence>MWPYGWPLTACPCIVAWSPSTSLDGQRGECRNECEDPDAGDCALGVSAVFCYCWSHGLHGAWQRAGRGLSSEKNGPAEPCKRWSDPQTSRLEEETPTAPSFPQGAYAILEQGTALSALPQIIAHNPPLHIRLMGLVVWKDKHVQFLFSVTISRPE</sequence>
<gene>
    <name evidence="2" type="ORF">PLEPLA_LOCUS43995</name>
</gene>
<dbReference type="Proteomes" id="UP001153269">
    <property type="component" value="Unassembled WGS sequence"/>
</dbReference>
<evidence type="ECO:0000256" key="1">
    <source>
        <dbReference type="SAM" id="MobiDB-lite"/>
    </source>
</evidence>
<keyword evidence="3" id="KW-1185">Reference proteome</keyword>
<accession>A0A9N7VSW0</accession>
<dbReference type="EMBL" id="CADEAL010004291">
    <property type="protein sequence ID" value="CAB1456214.1"/>
    <property type="molecule type" value="Genomic_DNA"/>
</dbReference>
<dbReference type="AlphaFoldDB" id="A0A9N7VSW0"/>
<reference evidence="2" key="1">
    <citation type="submission" date="2020-03" db="EMBL/GenBank/DDBJ databases">
        <authorList>
            <person name="Weist P."/>
        </authorList>
    </citation>
    <scope>NUCLEOTIDE SEQUENCE</scope>
</reference>
<evidence type="ECO:0000313" key="3">
    <source>
        <dbReference type="Proteomes" id="UP001153269"/>
    </source>
</evidence>
<comment type="caution">
    <text evidence="2">The sequence shown here is derived from an EMBL/GenBank/DDBJ whole genome shotgun (WGS) entry which is preliminary data.</text>
</comment>
<feature type="region of interest" description="Disordered" evidence="1">
    <location>
        <begin position="66"/>
        <end position="98"/>
    </location>
</feature>
<evidence type="ECO:0000313" key="2">
    <source>
        <dbReference type="EMBL" id="CAB1456214.1"/>
    </source>
</evidence>
<protein>
    <submittedName>
        <fullName evidence="2">Uncharacterized protein</fullName>
    </submittedName>
</protein>
<name>A0A9N7VSW0_PLEPL</name>
<proteinExistence type="predicted"/>
<organism evidence="2 3">
    <name type="scientific">Pleuronectes platessa</name>
    <name type="common">European plaice</name>
    <dbReference type="NCBI Taxonomy" id="8262"/>
    <lineage>
        <taxon>Eukaryota</taxon>
        <taxon>Metazoa</taxon>
        <taxon>Chordata</taxon>
        <taxon>Craniata</taxon>
        <taxon>Vertebrata</taxon>
        <taxon>Euteleostomi</taxon>
        <taxon>Actinopterygii</taxon>
        <taxon>Neopterygii</taxon>
        <taxon>Teleostei</taxon>
        <taxon>Neoteleostei</taxon>
        <taxon>Acanthomorphata</taxon>
        <taxon>Carangaria</taxon>
        <taxon>Pleuronectiformes</taxon>
        <taxon>Pleuronectoidei</taxon>
        <taxon>Pleuronectidae</taxon>
        <taxon>Pleuronectes</taxon>
    </lineage>
</organism>